<sequence>MALIIDKSVEVDAPAELVWQVLTDVDRYGEWNPFCIACKTTLEPGTPIDMTVRLIGPSPKKQREFMHSHTPGREFSYRMKPVPLGTLHSERSHTVTPLGADRCRYDSHFALEGWLSPVVNGLLGGALRRGFFDMTDAVKQRAEALRTTVGD</sequence>
<dbReference type="Proteomes" id="UP000586827">
    <property type="component" value="Unassembled WGS sequence"/>
</dbReference>
<dbReference type="InterPro" id="IPR023393">
    <property type="entry name" value="START-like_dom_sf"/>
</dbReference>
<dbReference type="CDD" id="cd07822">
    <property type="entry name" value="SRPBCC_4"/>
    <property type="match status" value="1"/>
</dbReference>
<name>A0A849BZE8_9NOCA</name>
<gene>
    <name evidence="1" type="ORF">HLB23_03925</name>
</gene>
<proteinExistence type="predicted"/>
<dbReference type="RefSeq" id="WP_067526060.1">
    <property type="nucleotide sequence ID" value="NZ_JABELX010000001.1"/>
</dbReference>
<keyword evidence="2" id="KW-1185">Reference proteome</keyword>
<evidence type="ECO:0000313" key="1">
    <source>
        <dbReference type="EMBL" id="NNH69027.1"/>
    </source>
</evidence>
<dbReference type="AlphaFoldDB" id="A0A849BZE8"/>
<reference evidence="1 2" key="1">
    <citation type="submission" date="2020-05" db="EMBL/GenBank/DDBJ databases">
        <title>MicrobeNet Type strains.</title>
        <authorList>
            <person name="Nicholson A.C."/>
        </authorList>
    </citation>
    <scope>NUCLEOTIDE SEQUENCE [LARGE SCALE GENOMIC DNA]</scope>
    <source>
        <strain evidence="1 2">JCM 3224</strain>
    </source>
</reference>
<evidence type="ECO:0000313" key="2">
    <source>
        <dbReference type="Proteomes" id="UP000586827"/>
    </source>
</evidence>
<dbReference type="Pfam" id="PF10604">
    <property type="entry name" value="Polyketide_cyc2"/>
    <property type="match status" value="1"/>
</dbReference>
<dbReference type="SUPFAM" id="SSF55961">
    <property type="entry name" value="Bet v1-like"/>
    <property type="match status" value="1"/>
</dbReference>
<dbReference type="InterPro" id="IPR019587">
    <property type="entry name" value="Polyketide_cyclase/dehydratase"/>
</dbReference>
<dbReference type="EMBL" id="JABELX010000001">
    <property type="protein sequence ID" value="NNH69027.1"/>
    <property type="molecule type" value="Genomic_DNA"/>
</dbReference>
<comment type="caution">
    <text evidence="1">The sequence shown here is derived from an EMBL/GenBank/DDBJ whole genome shotgun (WGS) entry which is preliminary data.</text>
</comment>
<dbReference type="Gene3D" id="3.30.530.20">
    <property type="match status" value="1"/>
</dbReference>
<protein>
    <submittedName>
        <fullName evidence="1">SRPBCC domain-containing protein</fullName>
    </submittedName>
</protein>
<organism evidence="1 2">
    <name type="scientific">Nocardia uniformis</name>
    <dbReference type="NCBI Taxonomy" id="53432"/>
    <lineage>
        <taxon>Bacteria</taxon>
        <taxon>Bacillati</taxon>
        <taxon>Actinomycetota</taxon>
        <taxon>Actinomycetes</taxon>
        <taxon>Mycobacteriales</taxon>
        <taxon>Nocardiaceae</taxon>
        <taxon>Nocardia</taxon>
    </lineage>
</organism>
<accession>A0A849BZE8</accession>